<keyword evidence="3" id="KW-0813">Transport</keyword>
<dbReference type="InterPro" id="IPR002524">
    <property type="entry name" value="Cation_efflux"/>
</dbReference>
<organism evidence="10 11">
    <name type="scientific">Candidatus Shapirobacteria bacterium CG03_land_8_20_14_0_80_40_19</name>
    <dbReference type="NCBI Taxonomy" id="1974880"/>
    <lineage>
        <taxon>Bacteria</taxon>
        <taxon>Candidatus Shapironibacteriota</taxon>
    </lineage>
</organism>
<evidence type="ECO:0000256" key="6">
    <source>
        <dbReference type="ARBA" id="ARBA00023136"/>
    </source>
</evidence>
<sequence>MKEKIALISILANAILAVGKVTAGILSKSAAVLAEGIHSSVDILSSVISYAGIKIAKKPEDQKHPYGHYKFEVLAGFFITLILLGTGAGIVYEAYQEFLNPSLSKISLLTFAVMMVSALINEIMARLKIHYGKKENSLSLLSDGFHSRIDVYVSLTVFTGLFLTKYWVYADSALAFLIGLYIIKESFSLGKEAVDSLLDSSAGSEIEEKIKSIAGKENIKIDSLKTLKKGSAITANLEITLPSNLRVEEATGISDNLRKKLMEQIDNLTYVSIQIISHEVETGFYKPNFGRGFGWQRKGKFTNGDCVCPKCGYKTSHLRGVPCSTLKCPNCKISLERR</sequence>
<dbReference type="SUPFAM" id="SSF160240">
    <property type="entry name" value="Cation efflux protein cytoplasmic domain-like"/>
    <property type="match status" value="1"/>
</dbReference>
<evidence type="ECO:0000256" key="3">
    <source>
        <dbReference type="ARBA" id="ARBA00022448"/>
    </source>
</evidence>
<dbReference type="PANTHER" id="PTHR43840:SF15">
    <property type="entry name" value="MITOCHONDRIAL METAL TRANSPORTER 1-RELATED"/>
    <property type="match status" value="1"/>
</dbReference>
<proteinExistence type="inferred from homology"/>
<dbReference type="Gene3D" id="3.30.70.1350">
    <property type="entry name" value="Cation efflux protein, cytoplasmic domain"/>
    <property type="match status" value="1"/>
</dbReference>
<evidence type="ECO:0000256" key="2">
    <source>
        <dbReference type="ARBA" id="ARBA00008114"/>
    </source>
</evidence>
<dbReference type="PANTHER" id="PTHR43840">
    <property type="entry name" value="MITOCHONDRIAL METAL TRANSPORTER 1-RELATED"/>
    <property type="match status" value="1"/>
</dbReference>
<dbReference type="Pfam" id="PF16916">
    <property type="entry name" value="ZT_dimer"/>
    <property type="match status" value="1"/>
</dbReference>
<evidence type="ECO:0000313" key="11">
    <source>
        <dbReference type="Proteomes" id="UP000230399"/>
    </source>
</evidence>
<gene>
    <name evidence="10" type="ORF">COS55_01615</name>
</gene>
<dbReference type="InterPro" id="IPR058533">
    <property type="entry name" value="Cation_efflux_TM"/>
</dbReference>
<dbReference type="EMBL" id="PEVD01000023">
    <property type="protein sequence ID" value="PIV01520.1"/>
    <property type="molecule type" value="Genomic_DNA"/>
</dbReference>
<keyword evidence="6 7" id="KW-0472">Membrane</keyword>
<dbReference type="NCBIfam" id="TIGR01297">
    <property type="entry name" value="CDF"/>
    <property type="match status" value="1"/>
</dbReference>
<keyword evidence="4 7" id="KW-0812">Transmembrane</keyword>
<feature type="domain" description="Cation efflux protein cytoplasmic" evidence="9">
    <location>
        <begin position="204"/>
        <end position="275"/>
    </location>
</feature>
<comment type="caution">
    <text evidence="10">The sequence shown here is derived from an EMBL/GenBank/DDBJ whole genome shotgun (WGS) entry which is preliminary data.</text>
</comment>
<evidence type="ECO:0000256" key="7">
    <source>
        <dbReference type="SAM" id="Phobius"/>
    </source>
</evidence>
<dbReference type="InterPro" id="IPR027470">
    <property type="entry name" value="Cation_efflux_CTD"/>
</dbReference>
<comment type="subcellular location">
    <subcellularLocation>
        <location evidence="1">Membrane</location>
        <topology evidence="1">Multi-pass membrane protein</topology>
    </subcellularLocation>
</comment>
<reference evidence="11" key="1">
    <citation type="submission" date="2017-09" db="EMBL/GenBank/DDBJ databases">
        <title>Depth-based differentiation of microbial function through sediment-hosted aquifers and enrichment of novel symbionts in the deep terrestrial subsurface.</title>
        <authorList>
            <person name="Probst A.J."/>
            <person name="Ladd B."/>
            <person name="Jarett J.K."/>
            <person name="Geller-Mcgrath D.E."/>
            <person name="Sieber C.M.K."/>
            <person name="Emerson J.B."/>
            <person name="Anantharaman K."/>
            <person name="Thomas B.C."/>
            <person name="Malmstrom R."/>
            <person name="Stieglmeier M."/>
            <person name="Klingl A."/>
            <person name="Woyke T."/>
            <person name="Ryan C.M."/>
            <person name="Banfield J.F."/>
        </authorList>
    </citation>
    <scope>NUCLEOTIDE SEQUENCE [LARGE SCALE GENOMIC DNA]</scope>
</reference>
<feature type="domain" description="Cation efflux protein transmembrane" evidence="8">
    <location>
        <begin position="7"/>
        <end position="198"/>
    </location>
</feature>
<dbReference type="GO" id="GO:0016020">
    <property type="term" value="C:membrane"/>
    <property type="evidence" value="ECO:0007669"/>
    <property type="project" value="UniProtKB-SubCell"/>
</dbReference>
<evidence type="ECO:0000259" key="8">
    <source>
        <dbReference type="Pfam" id="PF01545"/>
    </source>
</evidence>
<dbReference type="InterPro" id="IPR036837">
    <property type="entry name" value="Cation_efflux_CTD_sf"/>
</dbReference>
<accession>A0A2M7BEK2</accession>
<dbReference type="InterPro" id="IPR027469">
    <property type="entry name" value="Cation_efflux_TMD_sf"/>
</dbReference>
<evidence type="ECO:0000259" key="9">
    <source>
        <dbReference type="Pfam" id="PF16916"/>
    </source>
</evidence>
<dbReference type="SUPFAM" id="SSF161111">
    <property type="entry name" value="Cation efflux protein transmembrane domain-like"/>
    <property type="match status" value="1"/>
</dbReference>
<protein>
    <submittedName>
        <fullName evidence="10">Uncharacterized protein</fullName>
    </submittedName>
</protein>
<feature type="transmembrane region" description="Helical" evidence="7">
    <location>
        <begin position="33"/>
        <end position="53"/>
    </location>
</feature>
<evidence type="ECO:0000256" key="1">
    <source>
        <dbReference type="ARBA" id="ARBA00004141"/>
    </source>
</evidence>
<evidence type="ECO:0000256" key="4">
    <source>
        <dbReference type="ARBA" id="ARBA00022692"/>
    </source>
</evidence>
<dbReference type="InterPro" id="IPR050291">
    <property type="entry name" value="CDF_Transporter"/>
</dbReference>
<dbReference type="Pfam" id="PF01545">
    <property type="entry name" value="Cation_efflux"/>
    <property type="match status" value="1"/>
</dbReference>
<evidence type="ECO:0000313" key="10">
    <source>
        <dbReference type="EMBL" id="PIV01520.1"/>
    </source>
</evidence>
<dbReference type="AlphaFoldDB" id="A0A2M7BEK2"/>
<feature type="transmembrane region" description="Helical" evidence="7">
    <location>
        <begin position="106"/>
        <end position="124"/>
    </location>
</feature>
<evidence type="ECO:0000256" key="5">
    <source>
        <dbReference type="ARBA" id="ARBA00022989"/>
    </source>
</evidence>
<dbReference type="FunFam" id="1.20.1510.10:FF:000006">
    <property type="entry name" value="Divalent cation efflux transporter"/>
    <property type="match status" value="1"/>
</dbReference>
<keyword evidence="5 7" id="KW-1133">Transmembrane helix</keyword>
<name>A0A2M7BEK2_9BACT</name>
<feature type="transmembrane region" description="Helical" evidence="7">
    <location>
        <begin position="73"/>
        <end position="94"/>
    </location>
</feature>
<comment type="similarity">
    <text evidence="2">Belongs to the cation diffusion facilitator (CDF) transporter (TC 2.A.4) family.</text>
</comment>
<dbReference type="Gene3D" id="1.20.1510.10">
    <property type="entry name" value="Cation efflux protein transmembrane domain"/>
    <property type="match status" value="1"/>
</dbReference>
<dbReference type="GO" id="GO:0008324">
    <property type="term" value="F:monoatomic cation transmembrane transporter activity"/>
    <property type="evidence" value="ECO:0007669"/>
    <property type="project" value="InterPro"/>
</dbReference>
<dbReference type="Proteomes" id="UP000230399">
    <property type="component" value="Unassembled WGS sequence"/>
</dbReference>